<name>A0A3R6EER0_9FIRM</name>
<proteinExistence type="predicted"/>
<dbReference type="InterPro" id="IPR004291">
    <property type="entry name" value="Transposase_IS66_central"/>
</dbReference>
<organism evidence="2 3">
    <name type="scientific">Roseburia inulinivorans</name>
    <dbReference type="NCBI Taxonomy" id="360807"/>
    <lineage>
        <taxon>Bacteria</taxon>
        <taxon>Bacillati</taxon>
        <taxon>Bacillota</taxon>
        <taxon>Clostridia</taxon>
        <taxon>Lachnospirales</taxon>
        <taxon>Lachnospiraceae</taxon>
        <taxon>Roseburia</taxon>
    </lineage>
</organism>
<sequence>MDIILYLLLFIQYQHKQICWLFNFICRYIPLKQWVFDDSHSPKYQKFKIDKLPKIIYYEKWDYKDYIPYLEWKYGKKIKPVSRRSECDIDDNCACPRCNAPKPYLYKNNGSKGQILCKVCSTAFSPEENRFSKSYSLKCPHCNHSLAHKKDRKHFVVHKCVNPKCPYYLHNLNKVDKKDLKEDYGKNKYKLHYIYREFQIDFFRMDLNTLPKNASSLKFSKHDQHVMSLCLTYKVNLGLSLRKTAQALKDIHGISISHQQVANYCKTASVCIKPFVDNYDYKTGNVFTADETYIKIRGIKTYIWFIMDAAKRSVIGYQVSDNRGVG</sequence>
<dbReference type="Proteomes" id="UP000286271">
    <property type="component" value="Unassembled WGS sequence"/>
</dbReference>
<feature type="non-terminal residue" evidence="2">
    <location>
        <position position="326"/>
    </location>
</feature>
<dbReference type="RefSeq" id="WP_118930737.1">
    <property type="nucleotide sequence ID" value="NZ_QSKW01000089.1"/>
</dbReference>
<feature type="domain" description="Transposase IS66 central" evidence="1">
    <location>
        <begin position="225"/>
        <end position="324"/>
    </location>
</feature>
<gene>
    <name evidence="2" type="ORF">DW707_18800</name>
</gene>
<dbReference type="EMBL" id="QSKW01000089">
    <property type="protein sequence ID" value="RHE88983.1"/>
    <property type="molecule type" value="Genomic_DNA"/>
</dbReference>
<protein>
    <submittedName>
        <fullName evidence="2">DDE domain-containing protein</fullName>
    </submittedName>
</protein>
<accession>A0A3R6EER0</accession>
<dbReference type="Pfam" id="PF03050">
    <property type="entry name" value="DDE_Tnp_IS66"/>
    <property type="match status" value="1"/>
</dbReference>
<reference evidence="2 3" key="1">
    <citation type="submission" date="2018-08" db="EMBL/GenBank/DDBJ databases">
        <title>A genome reference for cultivated species of the human gut microbiota.</title>
        <authorList>
            <person name="Zou Y."/>
            <person name="Xue W."/>
            <person name="Luo G."/>
        </authorList>
    </citation>
    <scope>NUCLEOTIDE SEQUENCE [LARGE SCALE GENOMIC DNA]</scope>
    <source>
        <strain evidence="2 3">AM27-11</strain>
    </source>
</reference>
<evidence type="ECO:0000313" key="2">
    <source>
        <dbReference type="EMBL" id="RHE88983.1"/>
    </source>
</evidence>
<evidence type="ECO:0000259" key="1">
    <source>
        <dbReference type="Pfam" id="PF03050"/>
    </source>
</evidence>
<comment type="caution">
    <text evidence="2">The sequence shown here is derived from an EMBL/GenBank/DDBJ whole genome shotgun (WGS) entry which is preliminary data.</text>
</comment>
<evidence type="ECO:0000313" key="3">
    <source>
        <dbReference type="Proteomes" id="UP000286271"/>
    </source>
</evidence>
<dbReference type="AlphaFoldDB" id="A0A3R6EER0"/>